<sequence>MKRRIAAALLITLLPLGMAACGGNKSDNSTASPDGNASATPSQGAESDQSVTDACATIEPNVRATSEELSAAAQEARSNPQKGLDTLKSLTSRLEDTASTISNANVKDSLDAVIADMGAAAASAEDLLSNHDPSAFSDLQAALQQLSASMADLQDLCAFE</sequence>
<protein>
    <recommendedName>
        <fullName evidence="5">Secreted protein</fullName>
    </recommendedName>
</protein>
<evidence type="ECO:0008006" key="5">
    <source>
        <dbReference type="Google" id="ProtNLM"/>
    </source>
</evidence>
<evidence type="ECO:0000313" key="4">
    <source>
        <dbReference type="Proteomes" id="UP000595220"/>
    </source>
</evidence>
<dbReference type="PROSITE" id="PS51257">
    <property type="entry name" value="PROKAR_LIPOPROTEIN"/>
    <property type="match status" value="1"/>
</dbReference>
<dbReference type="Proteomes" id="UP000595220">
    <property type="component" value="Chromosome"/>
</dbReference>
<name>A0AAP9Y7J1_9ACTO</name>
<proteinExistence type="predicted"/>
<keyword evidence="2" id="KW-0732">Signal</keyword>
<gene>
    <name evidence="3" type="ORF">I6H42_07080</name>
</gene>
<dbReference type="AlphaFoldDB" id="A0AAP9Y7J1"/>
<evidence type="ECO:0000256" key="1">
    <source>
        <dbReference type="SAM" id="MobiDB-lite"/>
    </source>
</evidence>
<keyword evidence="4" id="KW-1185">Reference proteome</keyword>
<feature type="region of interest" description="Disordered" evidence="1">
    <location>
        <begin position="66"/>
        <end position="85"/>
    </location>
</feature>
<feature type="signal peptide" evidence="2">
    <location>
        <begin position="1"/>
        <end position="19"/>
    </location>
</feature>
<reference evidence="3 4" key="1">
    <citation type="submission" date="2020-12" db="EMBL/GenBank/DDBJ databases">
        <title>FDA dAtabase for Regulatory Grade micrObial Sequences (FDA-ARGOS): Supporting development and validation of Infectious Disease Dx tests.</title>
        <authorList>
            <person name="Sproer C."/>
            <person name="Gronow S."/>
            <person name="Severitt S."/>
            <person name="Schroder I."/>
            <person name="Tallon L."/>
            <person name="Sadzewicz L."/>
            <person name="Zhao X."/>
            <person name="Boylan J."/>
            <person name="Ott S."/>
            <person name="Bowen H."/>
            <person name="Vavikolanu K."/>
            <person name="Mehta A."/>
            <person name="Aluvathingal J."/>
            <person name="Nadendla S."/>
            <person name="Lowell S."/>
            <person name="Myers T."/>
            <person name="Yan Y."/>
            <person name="Sichtig H."/>
        </authorList>
    </citation>
    <scope>NUCLEOTIDE SEQUENCE [LARGE SCALE GENOMIC DNA]</scope>
    <source>
        <strain evidence="3 4">FDAARGOS_985</strain>
    </source>
</reference>
<accession>A0AAP9Y7J1</accession>
<feature type="region of interest" description="Disordered" evidence="1">
    <location>
        <begin position="24"/>
        <end position="52"/>
    </location>
</feature>
<feature type="compositionally biased region" description="Polar residues" evidence="1">
    <location>
        <begin position="25"/>
        <end position="52"/>
    </location>
</feature>
<organism evidence="3 4">
    <name type="scientific">Schaalia meyeri</name>
    <dbReference type="NCBI Taxonomy" id="52773"/>
    <lineage>
        <taxon>Bacteria</taxon>
        <taxon>Bacillati</taxon>
        <taxon>Actinomycetota</taxon>
        <taxon>Actinomycetes</taxon>
        <taxon>Actinomycetales</taxon>
        <taxon>Actinomycetaceae</taxon>
        <taxon>Schaalia</taxon>
    </lineage>
</organism>
<evidence type="ECO:0000313" key="3">
    <source>
        <dbReference type="EMBL" id="QQC43545.1"/>
    </source>
</evidence>
<dbReference type="EMBL" id="CP066065">
    <property type="protein sequence ID" value="QQC43545.1"/>
    <property type="molecule type" value="Genomic_DNA"/>
</dbReference>
<feature type="chain" id="PRO_5042889592" description="Secreted protein" evidence="2">
    <location>
        <begin position="20"/>
        <end position="160"/>
    </location>
</feature>
<dbReference type="Gene3D" id="1.20.5.300">
    <property type="match status" value="1"/>
</dbReference>
<dbReference type="RefSeq" id="WP_070778606.1">
    <property type="nucleotide sequence ID" value="NZ_CP066065.1"/>
</dbReference>
<evidence type="ECO:0000256" key="2">
    <source>
        <dbReference type="SAM" id="SignalP"/>
    </source>
</evidence>